<organism evidence="4 5">
    <name type="scientific">Collybia nuda</name>
    <dbReference type="NCBI Taxonomy" id="64659"/>
    <lineage>
        <taxon>Eukaryota</taxon>
        <taxon>Fungi</taxon>
        <taxon>Dikarya</taxon>
        <taxon>Basidiomycota</taxon>
        <taxon>Agaricomycotina</taxon>
        <taxon>Agaricomycetes</taxon>
        <taxon>Agaricomycetidae</taxon>
        <taxon>Agaricales</taxon>
        <taxon>Tricholomatineae</taxon>
        <taxon>Clitocybaceae</taxon>
        <taxon>Collybia</taxon>
    </lineage>
</organism>
<dbReference type="GO" id="GO:0043565">
    <property type="term" value="F:sequence-specific DNA binding"/>
    <property type="evidence" value="ECO:0007669"/>
    <property type="project" value="InterPro"/>
</dbReference>
<dbReference type="Pfam" id="PF00320">
    <property type="entry name" value="GATA"/>
    <property type="match status" value="1"/>
</dbReference>
<dbReference type="Proteomes" id="UP000807353">
    <property type="component" value="Unassembled WGS sequence"/>
</dbReference>
<dbReference type="AlphaFoldDB" id="A0A9P5Y4F0"/>
<gene>
    <name evidence="4" type="ORF">BDZ94DRAFT_1290521</name>
</gene>
<accession>A0A9P5Y4F0</accession>
<feature type="compositionally biased region" description="Low complexity" evidence="2">
    <location>
        <begin position="380"/>
        <end position="396"/>
    </location>
</feature>
<dbReference type="PROSITE" id="PS50114">
    <property type="entry name" value="GATA_ZN_FINGER_2"/>
    <property type="match status" value="1"/>
</dbReference>
<sequence>MDSLHFDAYTSYSDSSAPRTPSPHHMHYPTDHHFKPTLDLEPRIYNGTDDDSHGVHDGAVQVVGSDAAYWNPTQQQPFAFNPSRGSLLQELYDHDIAEQQQQPPYLDHPADPGFNGHENWSQNQHQQQSHNRHHDYTLIRRATFPYVRQDRDDGVSMQQYPPFMQQQQQQGYPSRQDALYGEPLSLSSESQGDGFIPSLSSSPHPQYHEFDDNTSIKLEDNQPLMVPSQTPFYRPPSSGSCHPMSMSYLSPHTGLPVQHTDDAASKETQYLRRRCFNCHTTEPPSWRRSTLNPGKIVCNKCGLYERTHLRPRPLRFDELRAGNKARKQSKGTVSPKAKMALVKKEPREFGIVRRSSVSSVSSVHSGSGASDWDDNVSVYSAGSAPPSSFNSPNAGAFPLSRDSQSPPRDGGIRLPNAPLSDIASMHSSPTPRKANTIPYYSPPGSASGLNGQQGYYRRTARPRSPLSWYERRAN</sequence>
<comment type="caution">
    <text evidence="4">The sequence shown here is derived from an EMBL/GenBank/DDBJ whole genome shotgun (WGS) entry which is preliminary data.</text>
</comment>
<evidence type="ECO:0000313" key="5">
    <source>
        <dbReference type="Proteomes" id="UP000807353"/>
    </source>
</evidence>
<keyword evidence="1" id="KW-0862">Zinc</keyword>
<dbReference type="InterPro" id="IPR013088">
    <property type="entry name" value="Znf_NHR/GATA"/>
</dbReference>
<evidence type="ECO:0000256" key="1">
    <source>
        <dbReference type="PROSITE-ProRule" id="PRU00094"/>
    </source>
</evidence>
<feature type="region of interest" description="Disordered" evidence="2">
    <location>
        <begin position="353"/>
        <end position="474"/>
    </location>
</feature>
<dbReference type="OrthoDB" id="515401at2759"/>
<evidence type="ECO:0000313" key="4">
    <source>
        <dbReference type="EMBL" id="KAF9462057.1"/>
    </source>
</evidence>
<feature type="compositionally biased region" description="Polar residues" evidence="2">
    <location>
        <begin position="10"/>
        <end position="19"/>
    </location>
</feature>
<protein>
    <recommendedName>
        <fullName evidence="3">GATA-type domain-containing protein</fullName>
    </recommendedName>
</protein>
<dbReference type="Gene3D" id="3.30.50.10">
    <property type="entry name" value="Erythroid Transcription Factor GATA-1, subunit A"/>
    <property type="match status" value="1"/>
</dbReference>
<dbReference type="SMART" id="SM00401">
    <property type="entry name" value="ZnF_GATA"/>
    <property type="match status" value="1"/>
</dbReference>
<dbReference type="GO" id="GO:0008270">
    <property type="term" value="F:zinc ion binding"/>
    <property type="evidence" value="ECO:0007669"/>
    <property type="project" value="UniProtKB-KW"/>
</dbReference>
<keyword evidence="5" id="KW-1185">Reference proteome</keyword>
<dbReference type="CDD" id="cd00202">
    <property type="entry name" value="ZnF_GATA"/>
    <property type="match status" value="1"/>
</dbReference>
<dbReference type="SUPFAM" id="SSF57716">
    <property type="entry name" value="Glucocorticoid receptor-like (DNA-binding domain)"/>
    <property type="match status" value="1"/>
</dbReference>
<keyword evidence="1" id="KW-0479">Metal-binding</keyword>
<evidence type="ECO:0000256" key="2">
    <source>
        <dbReference type="SAM" id="MobiDB-lite"/>
    </source>
</evidence>
<dbReference type="InterPro" id="IPR000679">
    <property type="entry name" value="Znf_GATA"/>
</dbReference>
<feature type="domain" description="GATA-type" evidence="3">
    <location>
        <begin position="273"/>
        <end position="326"/>
    </location>
</feature>
<feature type="region of interest" description="Disordered" evidence="2">
    <location>
        <begin position="9"/>
        <end position="28"/>
    </location>
</feature>
<keyword evidence="1" id="KW-0863">Zinc-finger</keyword>
<evidence type="ECO:0000259" key="3">
    <source>
        <dbReference type="PROSITE" id="PS50114"/>
    </source>
</evidence>
<name>A0A9P5Y4F0_9AGAR</name>
<reference evidence="4" key="1">
    <citation type="submission" date="2020-11" db="EMBL/GenBank/DDBJ databases">
        <authorList>
            <consortium name="DOE Joint Genome Institute"/>
            <person name="Ahrendt S."/>
            <person name="Riley R."/>
            <person name="Andreopoulos W."/>
            <person name="Labutti K."/>
            <person name="Pangilinan J."/>
            <person name="Ruiz-Duenas F.J."/>
            <person name="Barrasa J.M."/>
            <person name="Sanchez-Garcia M."/>
            <person name="Camarero S."/>
            <person name="Miyauchi S."/>
            <person name="Serrano A."/>
            <person name="Linde D."/>
            <person name="Babiker R."/>
            <person name="Drula E."/>
            <person name="Ayuso-Fernandez I."/>
            <person name="Pacheco R."/>
            <person name="Padilla G."/>
            <person name="Ferreira P."/>
            <person name="Barriuso J."/>
            <person name="Kellner H."/>
            <person name="Castanera R."/>
            <person name="Alfaro M."/>
            <person name="Ramirez L."/>
            <person name="Pisabarro A.G."/>
            <person name="Kuo A."/>
            <person name="Tritt A."/>
            <person name="Lipzen A."/>
            <person name="He G."/>
            <person name="Yan M."/>
            <person name="Ng V."/>
            <person name="Cullen D."/>
            <person name="Martin F."/>
            <person name="Rosso M.-N."/>
            <person name="Henrissat B."/>
            <person name="Hibbett D."/>
            <person name="Martinez A.T."/>
            <person name="Grigoriev I.V."/>
        </authorList>
    </citation>
    <scope>NUCLEOTIDE SEQUENCE</scope>
    <source>
        <strain evidence="4">CBS 247.69</strain>
    </source>
</reference>
<dbReference type="EMBL" id="MU150276">
    <property type="protein sequence ID" value="KAF9462057.1"/>
    <property type="molecule type" value="Genomic_DNA"/>
</dbReference>
<proteinExistence type="predicted"/>
<feature type="compositionally biased region" description="Low complexity" evidence="2">
    <location>
        <begin position="353"/>
        <end position="370"/>
    </location>
</feature>
<dbReference type="GO" id="GO:0006355">
    <property type="term" value="P:regulation of DNA-templated transcription"/>
    <property type="evidence" value="ECO:0007669"/>
    <property type="project" value="InterPro"/>
</dbReference>